<feature type="compositionally biased region" description="Polar residues" evidence="2">
    <location>
        <begin position="889"/>
        <end position="902"/>
    </location>
</feature>
<reference evidence="4 5" key="1">
    <citation type="submission" date="2019-02" db="EMBL/GenBank/DDBJ databases">
        <title>Genome sequencing of the rare red list fungi Antrodiella citrinella (Flaviporus citrinellus).</title>
        <authorList>
            <person name="Buettner E."/>
            <person name="Kellner H."/>
        </authorList>
    </citation>
    <scope>NUCLEOTIDE SEQUENCE [LARGE SCALE GENOMIC DNA]</scope>
    <source>
        <strain evidence="4 5">DSM 108506</strain>
    </source>
</reference>
<dbReference type="EMBL" id="SGPM01000290">
    <property type="protein sequence ID" value="THH26990.1"/>
    <property type="molecule type" value="Genomic_DNA"/>
</dbReference>
<dbReference type="CDD" id="cd16100">
    <property type="entry name" value="ARID"/>
    <property type="match status" value="1"/>
</dbReference>
<name>A0A4S4MUI2_9APHY</name>
<feature type="compositionally biased region" description="Low complexity" evidence="2">
    <location>
        <begin position="486"/>
        <end position="504"/>
    </location>
</feature>
<evidence type="ECO:0000256" key="2">
    <source>
        <dbReference type="SAM" id="MobiDB-lite"/>
    </source>
</evidence>
<gene>
    <name evidence="4" type="ORF">EUX98_g7197</name>
</gene>
<dbReference type="SMART" id="SM00501">
    <property type="entry name" value="BRIGHT"/>
    <property type="match status" value="1"/>
</dbReference>
<dbReference type="GO" id="GO:0005840">
    <property type="term" value="C:ribosome"/>
    <property type="evidence" value="ECO:0007669"/>
    <property type="project" value="InterPro"/>
</dbReference>
<keyword evidence="1" id="KW-0175">Coiled coil</keyword>
<evidence type="ECO:0000259" key="3">
    <source>
        <dbReference type="PROSITE" id="PS51011"/>
    </source>
</evidence>
<feature type="coiled-coil region" evidence="1">
    <location>
        <begin position="289"/>
        <end position="316"/>
    </location>
</feature>
<dbReference type="PROSITE" id="PS00831">
    <property type="entry name" value="RIBOSOMAL_L27"/>
    <property type="match status" value="1"/>
</dbReference>
<keyword evidence="5" id="KW-1185">Reference proteome</keyword>
<feature type="domain" description="ARID" evidence="3">
    <location>
        <begin position="518"/>
        <end position="621"/>
    </location>
</feature>
<feature type="compositionally biased region" description="Low complexity" evidence="2">
    <location>
        <begin position="798"/>
        <end position="814"/>
    </location>
</feature>
<dbReference type="SUPFAM" id="SSF46774">
    <property type="entry name" value="ARID-like"/>
    <property type="match status" value="1"/>
</dbReference>
<dbReference type="PROSITE" id="PS51011">
    <property type="entry name" value="ARID"/>
    <property type="match status" value="1"/>
</dbReference>
<accession>A0A4S4MUI2</accession>
<protein>
    <recommendedName>
        <fullName evidence="3">ARID domain-containing protein</fullName>
    </recommendedName>
</protein>
<comment type="caution">
    <text evidence="4">The sequence shown here is derived from an EMBL/GenBank/DDBJ whole genome shotgun (WGS) entry which is preliminary data.</text>
</comment>
<feature type="region of interest" description="Disordered" evidence="2">
    <location>
        <begin position="354"/>
        <end position="473"/>
    </location>
</feature>
<evidence type="ECO:0000313" key="5">
    <source>
        <dbReference type="Proteomes" id="UP000308730"/>
    </source>
</evidence>
<feature type="compositionally biased region" description="Low complexity" evidence="2">
    <location>
        <begin position="914"/>
        <end position="930"/>
    </location>
</feature>
<evidence type="ECO:0000256" key="1">
    <source>
        <dbReference type="SAM" id="Coils"/>
    </source>
</evidence>
<dbReference type="AlphaFoldDB" id="A0A4S4MUI2"/>
<feature type="compositionally biased region" description="Polar residues" evidence="2">
    <location>
        <begin position="415"/>
        <end position="435"/>
    </location>
</feature>
<feature type="compositionally biased region" description="Low complexity" evidence="2">
    <location>
        <begin position="372"/>
        <end position="396"/>
    </location>
</feature>
<feature type="region of interest" description="Disordered" evidence="2">
    <location>
        <begin position="875"/>
        <end position="968"/>
    </location>
</feature>
<evidence type="ECO:0000313" key="4">
    <source>
        <dbReference type="EMBL" id="THH26990.1"/>
    </source>
</evidence>
<proteinExistence type="predicted"/>
<feature type="region of interest" description="Disordered" evidence="2">
    <location>
        <begin position="768"/>
        <end position="826"/>
    </location>
</feature>
<dbReference type="SMART" id="SM01014">
    <property type="entry name" value="ARID"/>
    <property type="match status" value="1"/>
</dbReference>
<dbReference type="InterPro" id="IPR036431">
    <property type="entry name" value="ARID_dom_sf"/>
</dbReference>
<feature type="region of interest" description="Disordered" evidence="2">
    <location>
        <begin position="486"/>
        <end position="513"/>
    </location>
</feature>
<sequence>MLPNQFNPAFVGQQGLQPGMLQQQHSPNQVDTTQSVPGLSNPEQRIWQQMQQNARIAQFRQQMGGEMAGGPVNQQQMIELLRERQNHQQAQKQHQPFGLGGMNPGASTSFHDPSSQPGFPINGNNMQMAGGNNNFNVNALQAMAAARNREMNMLQTLQGGGSTDLTRQINMLGMAHTQRTQEQPAGNNFATLRQLQQQQPQQHPLPPQHHQMSPPQLGNHMNAATNQMGQGVPSQMNGQPQGQLHSGFFGNAAMAAVQNGMRSSPPQANMQVPPGMRPPTAAGGNRLNITDLRNRAEMVQKAIKDLEARRQAMVAQGSTNPQAVFESNNLRNKILEHQQLLQRIARMIQMTGMPQQNGAPGDMSNGNHLVAPSPIQQPQQVSPSLSMQQPNWLPQSGPSPPNNFPNPQMNQQGMTSRSPQAPNMQPANSGQSTPALNRGMPNMNGLPNRSMTTPLQMLNPGAQNPPQTSPNMANMMANQQFVPGTATAAAAQQVQNQQPGQPQPSDVMNAQRGPTIQPLPKSTFLQAFRTWTTKQGIPKDERLLSWENRQIDLYALHCEVIKLGGAQRATTSDQWPYIGAKLGFVNFPGTDTEPARAGPGVAQHLQHVYKEFLAAFDSMYIGSMIARQRGMKAEPGMNQPQAGPSQMPGMQNNISMQNGQPMPGNAVQTNSGFPAAAGGLNEGSLHGISQLVGVSDPQQIQHLLQWSMLSNEKLRQQGVPPHLVDKVELHRAILQRTYQGQIQKNTIANFDNPSATVSRLQRFLHTHSAQMKAHAQQQQQQQHPKGLPGQVQPVGIRPDMPQGMPGPQEPQQNQVGPSMDPGTNDQVQVRRTRPTVGELQRAFQFATQVMRAGRRLSIPTHSQSQLLQSTLISAPATSEKPADRDLSACPTSTPIDVGSSPQTVPPPESHSPKPAAAVVTGAASAAAPDPVEGRPLRFDGGIKRRHRESMSPSSKRLKRSEDELLDAL</sequence>
<dbReference type="Pfam" id="PF01388">
    <property type="entry name" value="ARID"/>
    <property type="match status" value="1"/>
</dbReference>
<dbReference type="Proteomes" id="UP000308730">
    <property type="component" value="Unassembled WGS sequence"/>
</dbReference>
<feature type="compositionally biased region" description="Polar residues" evidence="2">
    <location>
        <begin position="445"/>
        <end position="473"/>
    </location>
</feature>
<dbReference type="InterPro" id="IPR001606">
    <property type="entry name" value="ARID_dom"/>
</dbReference>
<feature type="compositionally biased region" description="Low complexity" evidence="2">
    <location>
        <begin position="405"/>
        <end position="414"/>
    </location>
</feature>
<organism evidence="4 5">
    <name type="scientific">Antrodiella citrinella</name>
    <dbReference type="NCBI Taxonomy" id="2447956"/>
    <lineage>
        <taxon>Eukaryota</taxon>
        <taxon>Fungi</taxon>
        <taxon>Dikarya</taxon>
        <taxon>Basidiomycota</taxon>
        <taxon>Agaricomycotina</taxon>
        <taxon>Agaricomycetes</taxon>
        <taxon>Polyporales</taxon>
        <taxon>Steccherinaceae</taxon>
        <taxon>Antrodiella</taxon>
    </lineage>
</organism>
<dbReference type="GO" id="GO:0003735">
    <property type="term" value="F:structural constituent of ribosome"/>
    <property type="evidence" value="ECO:0007669"/>
    <property type="project" value="InterPro"/>
</dbReference>
<dbReference type="GO" id="GO:0003677">
    <property type="term" value="F:DNA binding"/>
    <property type="evidence" value="ECO:0007669"/>
    <property type="project" value="InterPro"/>
</dbReference>
<dbReference type="OrthoDB" id="1938591at2759"/>
<feature type="compositionally biased region" description="Basic and acidic residues" evidence="2">
    <location>
        <begin position="931"/>
        <end position="942"/>
    </location>
</feature>
<dbReference type="Gene3D" id="1.10.150.60">
    <property type="entry name" value="ARID DNA-binding domain"/>
    <property type="match status" value="1"/>
</dbReference>
<dbReference type="GO" id="GO:0006412">
    <property type="term" value="P:translation"/>
    <property type="evidence" value="ECO:0007669"/>
    <property type="project" value="InterPro"/>
</dbReference>
<dbReference type="InterPro" id="IPR018261">
    <property type="entry name" value="Ribosomal_bL27_CS"/>
</dbReference>